<dbReference type="PANTHER" id="PTHR35043:SF8">
    <property type="entry name" value="DUF4220 DOMAIN-CONTAINING PROTEIN"/>
    <property type="match status" value="1"/>
</dbReference>
<keyword evidence="1" id="KW-0472">Membrane</keyword>
<keyword evidence="1" id="KW-0812">Transmembrane</keyword>
<proteinExistence type="predicted"/>
<protein>
    <submittedName>
        <fullName evidence="2">Uncharacterized protein</fullName>
    </submittedName>
</protein>
<evidence type="ECO:0000256" key="1">
    <source>
        <dbReference type="SAM" id="Phobius"/>
    </source>
</evidence>
<comment type="caution">
    <text evidence="2">The sequence shown here is derived from an EMBL/GenBank/DDBJ whole genome shotgun (WGS) entry which is preliminary data.</text>
</comment>
<accession>A0AAN8F3W2</accession>
<organism evidence="2 3">
    <name type="scientific">Knufia fluminis</name>
    <dbReference type="NCBI Taxonomy" id="191047"/>
    <lineage>
        <taxon>Eukaryota</taxon>
        <taxon>Fungi</taxon>
        <taxon>Dikarya</taxon>
        <taxon>Ascomycota</taxon>
        <taxon>Pezizomycotina</taxon>
        <taxon>Eurotiomycetes</taxon>
        <taxon>Chaetothyriomycetidae</taxon>
        <taxon>Chaetothyriales</taxon>
        <taxon>Trichomeriaceae</taxon>
        <taxon>Knufia</taxon>
    </lineage>
</organism>
<evidence type="ECO:0000313" key="2">
    <source>
        <dbReference type="EMBL" id="KAK5956083.1"/>
    </source>
</evidence>
<reference evidence="2 3" key="1">
    <citation type="submission" date="2022-12" db="EMBL/GenBank/DDBJ databases">
        <title>Genomic features and morphological characterization of a novel Knufia sp. strain isolated from spacecraft assembly facility.</title>
        <authorList>
            <person name="Teixeira M."/>
            <person name="Chander A.M."/>
            <person name="Stajich J.E."/>
            <person name="Venkateswaran K."/>
        </authorList>
    </citation>
    <scope>NUCLEOTIDE SEQUENCE [LARGE SCALE GENOMIC DNA]</scope>
    <source>
        <strain evidence="2 3">FJI-L2-BK-P2</strain>
    </source>
</reference>
<keyword evidence="1" id="KW-1133">Transmembrane helix</keyword>
<feature type="transmembrane region" description="Helical" evidence="1">
    <location>
        <begin position="343"/>
        <end position="362"/>
    </location>
</feature>
<dbReference type="Proteomes" id="UP001316803">
    <property type="component" value="Unassembled WGS sequence"/>
</dbReference>
<keyword evidence="3" id="KW-1185">Reference proteome</keyword>
<feature type="transmembrane region" description="Helical" evidence="1">
    <location>
        <begin position="31"/>
        <end position="49"/>
    </location>
</feature>
<gene>
    <name evidence="2" type="ORF">OHC33_002656</name>
</gene>
<feature type="transmembrane region" description="Helical" evidence="1">
    <location>
        <begin position="69"/>
        <end position="90"/>
    </location>
</feature>
<evidence type="ECO:0000313" key="3">
    <source>
        <dbReference type="Proteomes" id="UP001316803"/>
    </source>
</evidence>
<dbReference type="PANTHER" id="PTHR35043">
    <property type="entry name" value="TRANSCRIPTION FACTOR DOMAIN-CONTAINING PROTEIN"/>
    <property type="match status" value="1"/>
</dbReference>
<name>A0AAN8F3W2_9EURO</name>
<dbReference type="AlphaFoldDB" id="A0AAN8F3W2"/>
<feature type="transmembrane region" description="Helical" evidence="1">
    <location>
        <begin position="309"/>
        <end position="331"/>
    </location>
</feature>
<dbReference type="EMBL" id="JAKLMC020000005">
    <property type="protein sequence ID" value="KAK5956083.1"/>
    <property type="molecule type" value="Genomic_DNA"/>
</dbReference>
<sequence>MSNLTTLNSSTQHQLTSGWHDGPDGRGTFDIIWTSFFTIFVCTFTVLHLNLPAPTDTNRQILLRKIKWMVFAIVIPELVTASAFAQRVAARTSVQELSRMHHLRSVGRDEREIRLDHWSMRHAFYWNMGGVWVKPKGDEAAFPIDAKLQALLVWHDIVQLPEITEREIWDKSKKDRLAKVLACGQIGWLLTQCIARVIQGLPISSLEVATVGFALPSLATFVLWFNKPNDIETPTVIALDFTMNEIADKLGGLYDSTAEVKDTPLDSVRPINKPSATSEVVLKVAWWPYRSRFLGPANRIRNDIFALKYTILDQLFVSSVWIGYGAVHFAAWNFSFPTEVEKYVYRISVSLMMGSMVAAWVVGNRKFYLIFSCISSRLQKSCRRVSDERKQVSTVQIVLGAATGLAYLIARLCIIAEVLASLRALPKGVFETVEWTKFVPHV</sequence>